<dbReference type="Ensembl" id="ENSCHIT00010002426.1">
    <property type="protein sequence ID" value="ENSCHIP00010001744.1"/>
    <property type="gene ID" value="ENSCHIG00010001298.1"/>
</dbReference>
<evidence type="ECO:0000256" key="1">
    <source>
        <dbReference type="SAM" id="MobiDB-lite"/>
    </source>
</evidence>
<evidence type="ECO:0000313" key="2">
    <source>
        <dbReference type="Ensembl" id="ENSCHIP00010001744.1"/>
    </source>
</evidence>
<feature type="region of interest" description="Disordered" evidence="1">
    <location>
        <begin position="1"/>
        <end position="25"/>
    </location>
</feature>
<dbReference type="AlphaFoldDB" id="A0A8C2NGT1"/>
<feature type="region of interest" description="Disordered" evidence="1">
    <location>
        <begin position="65"/>
        <end position="101"/>
    </location>
</feature>
<protein>
    <submittedName>
        <fullName evidence="2">Uncharacterized protein</fullName>
    </submittedName>
</protein>
<proteinExistence type="predicted"/>
<accession>A0A8C2NGT1</accession>
<reference evidence="2" key="1">
    <citation type="submission" date="2019-03" db="EMBL/GenBank/DDBJ databases">
        <title>Genome sequencing and reference-guided assembly of Black Bengal Goat (Capra hircus).</title>
        <authorList>
            <person name="Siddiki A.Z."/>
            <person name="Baten A."/>
            <person name="Billah M."/>
            <person name="Alam M.A.U."/>
            <person name="Shawrob K.S.M."/>
            <person name="Saha S."/>
            <person name="Chowdhury M."/>
            <person name="Rahman A.H."/>
            <person name="Stear M."/>
            <person name="Miah G."/>
            <person name="Das G.B."/>
            <person name="Hossain M.M."/>
            <person name="Kumkum M."/>
            <person name="Islam M.S."/>
            <person name="Mollah A.M."/>
            <person name="Ahsan A."/>
            <person name="Tusar F."/>
            <person name="Khan M.K.I."/>
        </authorList>
    </citation>
    <scope>NUCLEOTIDE SEQUENCE [LARGE SCALE GENOMIC DNA]</scope>
</reference>
<organism evidence="2">
    <name type="scientific">Capra hircus</name>
    <name type="common">Goat</name>
    <dbReference type="NCBI Taxonomy" id="9925"/>
    <lineage>
        <taxon>Eukaryota</taxon>
        <taxon>Metazoa</taxon>
        <taxon>Chordata</taxon>
        <taxon>Craniata</taxon>
        <taxon>Vertebrata</taxon>
        <taxon>Euteleostomi</taxon>
        <taxon>Mammalia</taxon>
        <taxon>Eutheria</taxon>
        <taxon>Laurasiatheria</taxon>
        <taxon>Artiodactyla</taxon>
        <taxon>Ruminantia</taxon>
        <taxon>Pecora</taxon>
        <taxon>Bovidae</taxon>
        <taxon>Caprinae</taxon>
        <taxon>Capra</taxon>
    </lineage>
</organism>
<sequence>MRPHPYPAEPIRKEQRWAGSGRSTQRSSAAWRAGLGRCSLCSWDILLVSPVLPLCLPRMLRCAGRPMPRSRRESCAPTSCTGPAGHYTAKRPTRRDSSSWI</sequence>
<name>A0A8C2NGT1_CAPHI</name>
<reference evidence="2" key="2">
    <citation type="submission" date="2025-08" db="UniProtKB">
        <authorList>
            <consortium name="Ensembl"/>
        </authorList>
    </citation>
    <scope>IDENTIFICATION</scope>
</reference>